<evidence type="ECO:0008006" key="4">
    <source>
        <dbReference type="Google" id="ProtNLM"/>
    </source>
</evidence>
<dbReference type="SUPFAM" id="SSF54523">
    <property type="entry name" value="Pili subunits"/>
    <property type="match status" value="1"/>
</dbReference>
<organism evidence="2 3">
    <name type="scientific">Candidatus Roizmanbacteria bacterium GW2011_GWA2_35_8</name>
    <dbReference type="NCBI Taxonomy" id="1618479"/>
    <lineage>
        <taxon>Bacteria</taxon>
        <taxon>Candidatus Roizmaniibacteriota</taxon>
    </lineage>
</organism>
<name>A0A0G0CXE4_9BACT</name>
<dbReference type="InterPro" id="IPR012902">
    <property type="entry name" value="N_methyl_site"/>
</dbReference>
<accession>A0A0G0CXE4</accession>
<dbReference type="Proteomes" id="UP000034536">
    <property type="component" value="Unassembled WGS sequence"/>
</dbReference>
<evidence type="ECO:0000256" key="1">
    <source>
        <dbReference type="SAM" id="Phobius"/>
    </source>
</evidence>
<evidence type="ECO:0000313" key="2">
    <source>
        <dbReference type="EMBL" id="KKP86614.1"/>
    </source>
</evidence>
<comment type="caution">
    <text evidence="2">The sequence shown here is derived from an EMBL/GenBank/DDBJ whole genome shotgun (WGS) entry which is preliminary data.</text>
</comment>
<dbReference type="NCBIfam" id="TIGR02532">
    <property type="entry name" value="IV_pilin_GFxxxE"/>
    <property type="match status" value="1"/>
</dbReference>
<dbReference type="Pfam" id="PF07963">
    <property type="entry name" value="N_methyl"/>
    <property type="match status" value="1"/>
</dbReference>
<dbReference type="PROSITE" id="PS00409">
    <property type="entry name" value="PROKAR_NTER_METHYL"/>
    <property type="match status" value="1"/>
</dbReference>
<keyword evidence="1" id="KW-1133">Transmembrane helix</keyword>
<sequence>MKIFKRVRGLSLIELLVVVAIIGLLLLIITPSISAQLQKGRDGKRKLDINLIQKGLEQYYDSTNCYPERLPECGHKLNIGSVSVLPGIPCDPKNKSFYPYITTGENCSPYFKLYAKLERSDDPNIKMSGCEFGCGPNCAYNYGLSSPNVALDYCEPPVTPLPAETLTNTPIPLPSTPTTIYISATPSPTPIQYVCAPAAGPNPEGKCEPYAIPTLSECPRIYPNDPTCQYDCYLKDNRCKNAKGKFKQ</sequence>
<dbReference type="Gene3D" id="3.30.700.10">
    <property type="entry name" value="Glycoprotein, Type 4 Pilin"/>
    <property type="match status" value="1"/>
</dbReference>
<evidence type="ECO:0000313" key="3">
    <source>
        <dbReference type="Proteomes" id="UP000034536"/>
    </source>
</evidence>
<gene>
    <name evidence="2" type="ORF">UR89_C0018G0009</name>
</gene>
<feature type="transmembrane region" description="Helical" evidence="1">
    <location>
        <begin position="12"/>
        <end position="33"/>
    </location>
</feature>
<reference evidence="2 3" key="1">
    <citation type="journal article" date="2015" name="Nature">
        <title>rRNA introns, odd ribosomes, and small enigmatic genomes across a large radiation of phyla.</title>
        <authorList>
            <person name="Brown C.T."/>
            <person name="Hug L.A."/>
            <person name="Thomas B.C."/>
            <person name="Sharon I."/>
            <person name="Castelle C.J."/>
            <person name="Singh A."/>
            <person name="Wilkins M.J."/>
            <person name="Williams K.H."/>
            <person name="Banfield J.F."/>
        </authorList>
    </citation>
    <scope>NUCLEOTIDE SEQUENCE [LARGE SCALE GENOMIC DNA]</scope>
</reference>
<proteinExistence type="predicted"/>
<dbReference type="AlphaFoldDB" id="A0A0G0CXE4"/>
<keyword evidence="1" id="KW-0812">Transmembrane</keyword>
<protein>
    <recommendedName>
        <fullName evidence="4">Type II secretion system protein G</fullName>
    </recommendedName>
</protein>
<dbReference type="InterPro" id="IPR045584">
    <property type="entry name" value="Pilin-like"/>
</dbReference>
<dbReference type="EMBL" id="LBQX01000018">
    <property type="protein sequence ID" value="KKP86614.1"/>
    <property type="molecule type" value="Genomic_DNA"/>
</dbReference>
<keyword evidence="1" id="KW-0472">Membrane</keyword>